<accession>A0A1X7GAT2</accession>
<dbReference type="AlphaFoldDB" id="A0A1X7GAT2"/>
<proteinExistence type="predicted"/>
<sequence length="133" mass="14306">MEKLRHRIGSLAFFTAFGALPLLTGCNSSSFALDDGIPSTPPPAVVVQSRAAPPPGPLAIRKTGAYPTFDPTLTAAAEQIEDQDYQKTEPRLAALARARQTGSISEAEYQRRVAEYRRLAAEHGNDALADIAR</sequence>
<evidence type="ECO:0000313" key="1">
    <source>
        <dbReference type="EMBL" id="SMF66772.1"/>
    </source>
</evidence>
<reference evidence="2" key="1">
    <citation type="submission" date="2017-04" db="EMBL/GenBank/DDBJ databases">
        <authorList>
            <person name="Varghese N."/>
            <person name="Submissions S."/>
        </authorList>
    </citation>
    <scope>NUCLEOTIDE SEQUENCE [LARGE SCALE GENOMIC DNA]</scope>
    <source>
        <strain evidence="2">B4P</strain>
    </source>
</reference>
<organism evidence="1 2">
    <name type="scientific">Xaviernesmea oryzae</name>
    <dbReference type="NCBI Taxonomy" id="464029"/>
    <lineage>
        <taxon>Bacteria</taxon>
        <taxon>Pseudomonadati</taxon>
        <taxon>Pseudomonadota</taxon>
        <taxon>Alphaproteobacteria</taxon>
        <taxon>Hyphomicrobiales</taxon>
        <taxon>Rhizobiaceae</taxon>
        <taxon>Rhizobium/Agrobacterium group</taxon>
        <taxon>Xaviernesmea</taxon>
    </lineage>
</organism>
<protein>
    <recommendedName>
        <fullName evidence="3">SHOCT domain-containing protein</fullName>
    </recommendedName>
</protein>
<gene>
    <name evidence="1" type="ORF">SAMN02982989_3508</name>
</gene>
<dbReference type="Proteomes" id="UP000192903">
    <property type="component" value="Unassembled WGS sequence"/>
</dbReference>
<dbReference type="PROSITE" id="PS51257">
    <property type="entry name" value="PROKAR_LIPOPROTEIN"/>
    <property type="match status" value="1"/>
</dbReference>
<evidence type="ECO:0000313" key="2">
    <source>
        <dbReference type="Proteomes" id="UP000192903"/>
    </source>
</evidence>
<evidence type="ECO:0008006" key="3">
    <source>
        <dbReference type="Google" id="ProtNLM"/>
    </source>
</evidence>
<dbReference type="STRING" id="464029.SAMN02982989_3508"/>
<dbReference type="EMBL" id="FXAF01000011">
    <property type="protein sequence ID" value="SMF66772.1"/>
    <property type="molecule type" value="Genomic_DNA"/>
</dbReference>
<name>A0A1X7GAT2_9HYPH</name>
<keyword evidence="2" id="KW-1185">Reference proteome</keyword>